<name>A0AAV5L9B2_9ROSI</name>
<protein>
    <submittedName>
        <fullName evidence="2">Uncharacterized protein</fullName>
    </submittedName>
</protein>
<evidence type="ECO:0000313" key="2">
    <source>
        <dbReference type="EMBL" id="GKV33737.1"/>
    </source>
</evidence>
<gene>
    <name evidence="2" type="ORF">SLEP1_g42201</name>
</gene>
<accession>A0AAV5L9B2</accession>
<evidence type="ECO:0000256" key="1">
    <source>
        <dbReference type="SAM" id="Phobius"/>
    </source>
</evidence>
<proteinExistence type="predicted"/>
<dbReference type="Proteomes" id="UP001054252">
    <property type="component" value="Unassembled WGS sequence"/>
</dbReference>
<keyword evidence="1" id="KW-0472">Membrane</keyword>
<evidence type="ECO:0000313" key="3">
    <source>
        <dbReference type="Proteomes" id="UP001054252"/>
    </source>
</evidence>
<feature type="transmembrane region" description="Helical" evidence="1">
    <location>
        <begin position="12"/>
        <end position="32"/>
    </location>
</feature>
<keyword evidence="1" id="KW-0812">Transmembrane</keyword>
<dbReference type="AlphaFoldDB" id="A0AAV5L9B2"/>
<keyword evidence="1" id="KW-1133">Transmembrane helix</keyword>
<sequence length="91" mass="10102">MLFLSSPSNGAPHTMLIVTFSTIINICSLISMGEPALLYMHILHHFSYSLLAKCIAGIKARIAHQLMNKNLSHLPPLRPIRAENNINPTIK</sequence>
<dbReference type="EMBL" id="BPVZ01000102">
    <property type="protein sequence ID" value="GKV33737.1"/>
    <property type="molecule type" value="Genomic_DNA"/>
</dbReference>
<organism evidence="2 3">
    <name type="scientific">Rubroshorea leprosula</name>
    <dbReference type="NCBI Taxonomy" id="152421"/>
    <lineage>
        <taxon>Eukaryota</taxon>
        <taxon>Viridiplantae</taxon>
        <taxon>Streptophyta</taxon>
        <taxon>Embryophyta</taxon>
        <taxon>Tracheophyta</taxon>
        <taxon>Spermatophyta</taxon>
        <taxon>Magnoliopsida</taxon>
        <taxon>eudicotyledons</taxon>
        <taxon>Gunneridae</taxon>
        <taxon>Pentapetalae</taxon>
        <taxon>rosids</taxon>
        <taxon>malvids</taxon>
        <taxon>Malvales</taxon>
        <taxon>Dipterocarpaceae</taxon>
        <taxon>Rubroshorea</taxon>
    </lineage>
</organism>
<keyword evidence="3" id="KW-1185">Reference proteome</keyword>
<reference evidence="2 3" key="1">
    <citation type="journal article" date="2021" name="Commun. Biol.">
        <title>The genome of Shorea leprosula (Dipterocarpaceae) highlights the ecological relevance of drought in aseasonal tropical rainforests.</title>
        <authorList>
            <person name="Ng K.K.S."/>
            <person name="Kobayashi M.J."/>
            <person name="Fawcett J.A."/>
            <person name="Hatakeyama M."/>
            <person name="Paape T."/>
            <person name="Ng C.H."/>
            <person name="Ang C.C."/>
            <person name="Tnah L.H."/>
            <person name="Lee C.T."/>
            <person name="Nishiyama T."/>
            <person name="Sese J."/>
            <person name="O'Brien M.J."/>
            <person name="Copetti D."/>
            <person name="Mohd Noor M.I."/>
            <person name="Ong R.C."/>
            <person name="Putra M."/>
            <person name="Sireger I.Z."/>
            <person name="Indrioko S."/>
            <person name="Kosugi Y."/>
            <person name="Izuno A."/>
            <person name="Isagi Y."/>
            <person name="Lee S.L."/>
            <person name="Shimizu K.K."/>
        </authorList>
    </citation>
    <scope>NUCLEOTIDE SEQUENCE [LARGE SCALE GENOMIC DNA]</scope>
    <source>
        <strain evidence="2">214</strain>
    </source>
</reference>
<comment type="caution">
    <text evidence="2">The sequence shown here is derived from an EMBL/GenBank/DDBJ whole genome shotgun (WGS) entry which is preliminary data.</text>
</comment>